<dbReference type="SUPFAM" id="SSF88713">
    <property type="entry name" value="Glycoside hydrolase/deacetylase"/>
    <property type="match status" value="1"/>
</dbReference>
<dbReference type="AlphaFoldDB" id="A0A7X0VW27"/>
<dbReference type="GO" id="GO:0005975">
    <property type="term" value="P:carbohydrate metabolic process"/>
    <property type="evidence" value="ECO:0007669"/>
    <property type="project" value="InterPro"/>
</dbReference>
<gene>
    <name evidence="2" type="ORF">H7C18_16465</name>
</gene>
<dbReference type="InterPro" id="IPR011330">
    <property type="entry name" value="Glyco_hydro/deAcase_b/a-brl"/>
</dbReference>
<evidence type="ECO:0000259" key="1">
    <source>
        <dbReference type="PROSITE" id="PS51677"/>
    </source>
</evidence>
<dbReference type="Pfam" id="PF01522">
    <property type="entry name" value="Polysacc_deac_1"/>
    <property type="match status" value="1"/>
</dbReference>
<proteinExistence type="predicted"/>
<dbReference type="EMBL" id="JACJVO010000020">
    <property type="protein sequence ID" value="MBB6732516.1"/>
    <property type="molecule type" value="Genomic_DNA"/>
</dbReference>
<dbReference type="CDD" id="cd10917">
    <property type="entry name" value="CE4_NodB_like_6s_7s"/>
    <property type="match status" value="1"/>
</dbReference>
<dbReference type="PANTHER" id="PTHR10587">
    <property type="entry name" value="GLYCOSYL TRANSFERASE-RELATED"/>
    <property type="match status" value="1"/>
</dbReference>
<comment type="caution">
    <text evidence="2">The sequence shown here is derived from an EMBL/GenBank/DDBJ whole genome shotgun (WGS) entry which is preliminary data.</text>
</comment>
<name>A0A7X0VW27_9BACL</name>
<evidence type="ECO:0000313" key="2">
    <source>
        <dbReference type="EMBL" id="MBB6732516.1"/>
    </source>
</evidence>
<dbReference type="InterPro" id="IPR050248">
    <property type="entry name" value="Polysacc_deacetylase_ArnD"/>
</dbReference>
<dbReference type="Proteomes" id="UP000564644">
    <property type="component" value="Unassembled WGS sequence"/>
</dbReference>
<keyword evidence="3" id="KW-1185">Reference proteome</keyword>
<dbReference type="PROSITE" id="PS51677">
    <property type="entry name" value="NODB"/>
    <property type="match status" value="1"/>
</dbReference>
<evidence type="ECO:0000313" key="3">
    <source>
        <dbReference type="Proteomes" id="UP000564644"/>
    </source>
</evidence>
<organism evidence="2 3">
    <name type="scientific">Cohnella zeiphila</name>
    <dbReference type="NCBI Taxonomy" id="2761120"/>
    <lineage>
        <taxon>Bacteria</taxon>
        <taxon>Bacillati</taxon>
        <taxon>Bacillota</taxon>
        <taxon>Bacilli</taxon>
        <taxon>Bacillales</taxon>
        <taxon>Paenibacillaceae</taxon>
        <taxon>Cohnella</taxon>
    </lineage>
</organism>
<feature type="domain" description="NodB homology" evidence="1">
    <location>
        <begin position="87"/>
        <end position="270"/>
    </location>
</feature>
<dbReference type="RefSeq" id="WP_185130176.1">
    <property type="nucleotide sequence ID" value="NZ_JACJVO010000020.1"/>
</dbReference>
<accession>A0A7X0VW27</accession>
<dbReference type="Gene3D" id="3.20.20.370">
    <property type="entry name" value="Glycoside hydrolase/deacetylase"/>
    <property type="match status" value="1"/>
</dbReference>
<reference evidence="2 3" key="1">
    <citation type="submission" date="2020-08" db="EMBL/GenBank/DDBJ databases">
        <title>Cohnella phylogeny.</title>
        <authorList>
            <person name="Dunlap C."/>
        </authorList>
    </citation>
    <scope>NUCLEOTIDE SEQUENCE [LARGE SCALE GENOMIC DNA]</scope>
    <source>
        <strain evidence="2 3">CBP 2801</strain>
    </source>
</reference>
<protein>
    <submittedName>
        <fullName evidence="2">Polysaccharide deacetylase family protein</fullName>
    </submittedName>
</protein>
<dbReference type="InterPro" id="IPR002509">
    <property type="entry name" value="NODB_dom"/>
</dbReference>
<dbReference type="GO" id="GO:0016810">
    <property type="term" value="F:hydrolase activity, acting on carbon-nitrogen (but not peptide) bonds"/>
    <property type="evidence" value="ECO:0007669"/>
    <property type="project" value="InterPro"/>
</dbReference>
<sequence>MRWPLGRRCVVWGCAVFLLFAGSVSDVGAMRAALSGSADAEVAAPEDQEAVRTVADRGRKRASGGDWGQMQRRFQGAFVLSAPRETRKVALTFDDVPDARYTYQVLNVLKQYRVHATFFVVGSRVRGNPAIVRRMHRDGHAIGNHSYNHPAFSRLKLSDMKDQIARTEAAVRDTVGFAPRFIRPPYGEITSRQMAWARANGYTVVNWDVDSLDWRQLKAQTVLNNVTKSVKPGSIILLHAGGGKGQNLHGTVEALPKLIKWLRSNGYEPVTIPELLGQSESRRS</sequence>